<sequence>MKQRHVGIRRECRAIARALDRLDERMTRMFPGADGKPGNDDPVTETLIGLGQARAYVGIVDFRREVTR</sequence>
<proteinExistence type="predicted"/>
<accession>A0ABW0H7I5</accession>
<name>A0ABW0H7I5_9HYPH</name>
<reference evidence="2" key="1">
    <citation type="journal article" date="2019" name="Int. J. Syst. Evol. Microbiol.">
        <title>The Global Catalogue of Microorganisms (GCM) 10K type strain sequencing project: providing services to taxonomists for standard genome sequencing and annotation.</title>
        <authorList>
            <consortium name="The Broad Institute Genomics Platform"/>
            <consortium name="The Broad Institute Genome Sequencing Center for Infectious Disease"/>
            <person name="Wu L."/>
            <person name="Ma J."/>
        </authorList>
    </citation>
    <scope>NUCLEOTIDE SEQUENCE [LARGE SCALE GENOMIC DNA]</scope>
    <source>
        <strain evidence="2">CGMCC 1.16326</strain>
    </source>
</reference>
<dbReference type="RefSeq" id="WP_377007454.1">
    <property type="nucleotide sequence ID" value="NZ_JBHSLV010000013.1"/>
</dbReference>
<protein>
    <submittedName>
        <fullName evidence="1">Uncharacterized protein</fullName>
    </submittedName>
</protein>
<evidence type="ECO:0000313" key="1">
    <source>
        <dbReference type="EMBL" id="MFC5392637.1"/>
    </source>
</evidence>
<evidence type="ECO:0000313" key="2">
    <source>
        <dbReference type="Proteomes" id="UP001596104"/>
    </source>
</evidence>
<organism evidence="1 2">
    <name type="scientific">Bosea vestrisii</name>
    <dbReference type="NCBI Taxonomy" id="151416"/>
    <lineage>
        <taxon>Bacteria</taxon>
        <taxon>Pseudomonadati</taxon>
        <taxon>Pseudomonadota</taxon>
        <taxon>Alphaproteobacteria</taxon>
        <taxon>Hyphomicrobiales</taxon>
        <taxon>Boseaceae</taxon>
        <taxon>Bosea</taxon>
    </lineage>
</organism>
<comment type="caution">
    <text evidence="1">The sequence shown here is derived from an EMBL/GenBank/DDBJ whole genome shotgun (WGS) entry which is preliminary data.</text>
</comment>
<dbReference type="Proteomes" id="UP001596104">
    <property type="component" value="Unassembled WGS sequence"/>
</dbReference>
<dbReference type="EMBL" id="JBHSLV010000013">
    <property type="protein sequence ID" value="MFC5392637.1"/>
    <property type="molecule type" value="Genomic_DNA"/>
</dbReference>
<gene>
    <name evidence="1" type="ORF">ACFPPC_08310</name>
</gene>
<keyword evidence="2" id="KW-1185">Reference proteome</keyword>